<sequence>MVAESWFRSLWKIPQKHEPGPQKAVVGVLAFEVTSLMSKLVHLWHSLSDKQVARLREEIESSEGIKKLIAEDDDFIGRLICLEMMESMVHVAKPVARIGNKCSDPSLKGFEHLFDEMIKIHADPYGWGFSWKKMDKKVKKMERFISVNSTLYQEMEMLSDLEQTVRRMKGSDPEPNNLLDYQKKLVWKQHEVRNLKEISLWNKTYDYTVRLLVRSLFTIYRRISHVFGINSTVYPGESKALDSDYFYRSQSVSALLQSSVHPSENSTLPRFSSGPLGKFTANSGPILKSSKNNFYSGPLGGSIPKSGPISGKNRNLNFFSGPLGGPTTKSGPISGITKTGKKSWWTPQSPAFLGRKPPSKPNRLTQVGPFKGCLVASNTSPVANCYLSSADVHSRNLRGAKESNADHLPLGNVSRTGPSIFSSQHKLLQALPETLGAAALALHYANVIVVIEKLAASPHLIGHDARDDLYNMLPARVRAALRERLKPYSKSLDSPVYDNVLAGEWTEAMTLILEWLAPLAHNMIRWQSERSYEQQTFVSRTNVLLVQTLYFANQEKTESAITELLVGLNYIWRFGRELNTKALQECASSRVFDEYLENTLNLALSTVRRMSAPRRSTSLRDSFSDSERMEGTGSWDDALDWFKLEVQHPASSSVSHHANYKCLLEAERVLVEGRGVVLVNTDGAGTLLVTNFRLIFLNTDHMLFSLLLFKSEGTENIIALGTIPLATIEKFSKMVVKNQSAPRHSERTPSQRFLQVIGKDMRIIVFGFRPKTKQRRAIYDGLLRCTKPSRLWDLYAFSCGPFKFTNANPKVRLLNEYFRLLGKGICRASMDMIDNGSYTMSNELWRICNVNSNYLMCPSYPFALIVPKSISDEEVIQASNFRSKGRLPIVSWCHPESGAVLARSSQPLVGLMMNMRSNTDEKLVAELCPQLGDEKKGQRKLYIADARPRKNALANVAMGGGSESSSNYLQSEVVFFGIDNIHAMRESLSRLRDYLDAHGTTSSDGTLSLLRHGGWTWGGGNLSNMSASVSTLGDSGWLIHVQSVLAGSAWIAARVALESASVLVHCSDGWDRTSQLVALANLLLDPYYRTFTGFQALIEKDWLAFGHPFAERGGMPTWIDCVSQLLRMYPFAFEFSSAFLVDLLDCVLSCRFGNFFCNSEKERQQVGISEACGCLWAYLADLRSSEGRSHVHCNPFYSPLKHNGPLLPPAAALAPTLWPQFHLRWACPSEAQAGELEAQCRIMSIKFSKLQESLSAELRNEKQRSSSAMALAKRASMETAAIKRAIQSLGCKVHYASGGDTTVDIETSPVKISQKSVFSPFTRESVGIVQHEDKSDLSVSISVAADDVVSNNPFGRVCDTLCPLRTRDGGCRWPDAGCAQLASQFIGVKADYEALDSLSIYEGYFKTVSTL</sequence>
<dbReference type="InterPro" id="IPR029021">
    <property type="entry name" value="Prot-tyrosine_phosphatase-like"/>
</dbReference>
<dbReference type="PROSITE" id="PS51339">
    <property type="entry name" value="PPASE_MYOTUBULARIN"/>
    <property type="match status" value="1"/>
</dbReference>
<dbReference type="EMBL" id="JAQIZT010000008">
    <property type="protein sequence ID" value="KAJ6986710.1"/>
    <property type="molecule type" value="Genomic_DNA"/>
</dbReference>
<dbReference type="InterPro" id="IPR021864">
    <property type="entry name" value="DUF3475"/>
</dbReference>
<comment type="caution">
    <text evidence="3">The sequence shown here is derived from an EMBL/GenBank/DDBJ whole genome shotgun (WGS) entry which is preliminary data.</text>
</comment>
<dbReference type="InterPro" id="IPR007700">
    <property type="entry name" value="DUF668"/>
</dbReference>
<dbReference type="SUPFAM" id="SSF50729">
    <property type="entry name" value="PH domain-like"/>
    <property type="match status" value="1"/>
</dbReference>
<dbReference type="SUPFAM" id="SSF52799">
    <property type="entry name" value="(Phosphotyrosine protein) phosphatases II"/>
    <property type="match status" value="1"/>
</dbReference>
<evidence type="ECO:0000259" key="2">
    <source>
        <dbReference type="PROSITE" id="PS51339"/>
    </source>
</evidence>
<accession>A0AAD6MJZ8</accession>
<dbReference type="Pfam" id="PF11961">
    <property type="entry name" value="DUF3475"/>
    <property type="match status" value="1"/>
</dbReference>
<evidence type="ECO:0000313" key="4">
    <source>
        <dbReference type="Proteomes" id="UP001164929"/>
    </source>
</evidence>
<feature type="domain" description="Myotubularin phosphatase" evidence="2">
    <location>
        <begin position="822"/>
        <end position="1222"/>
    </location>
</feature>
<dbReference type="CDD" id="cd14507">
    <property type="entry name" value="PTP-MTM-like"/>
    <property type="match status" value="1"/>
</dbReference>
<protein>
    <recommendedName>
        <fullName evidence="2">Myotubularin phosphatase domain-containing protein</fullName>
    </recommendedName>
</protein>
<proteinExistence type="predicted"/>
<dbReference type="Gene3D" id="2.30.29.30">
    <property type="entry name" value="Pleckstrin-homology domain (PH domain)/Phosphotyrosine-binding domain (PTB)"/>
    <property type="match status" value="1"/>
</dbReference>
<dbReference type="PANTHER" id="PTHR31371:SF20">
    <property type="entry name" value="OS12G0146500 PROTEIN"/>
    <property type="match status" value="1"/>
</dbReference>
<evidence type="ECO:0000256" key="1">
    <source>
        <dbReference type="SAM" id="MobiDB-lite"/>
    </source>
</evidence>
<dbReference type="Proteomes" id="UP001164929">
    <property type="component" value="Chromosome 8"/>
</dbReference>
<keyword evidence="4" id="KW-1185">Reference proteome</keyword>
<organism evidence="3 4">
    <name type="scientific">Populus alba x Populus x berolinensis</name>
    <dbReference type="NCBI Taxonomy" id="444605"/>
    <lineage>
        <taxon>Eukaryota</taxon>
        <taxon>Viridiplantae</taxon>
        <taxon>Streptophyta</taxon>
        <taxon>Embryophyta</taxon>
        <taxon>Tracheophyta</taxon>
        <taxon>Spermatophyta</taxon>
        <taxon>Magnoliopsida</taxon>
        <taxon>eudicotyledons</taxon>
        <taxon>Gunneridae</taxon>
        <taxon>Pentapetalae</taxon>
        <taxon>rosids</taxon>
        <taxon>fabids</taxon>
        <taxon>Malpighiales</taxon>
        <taxon>Salicaceae</taxon>
        <taxon>Saliceae</taxon>
        <taxon>Populus</taxon>
    </lineage>
</organism>
<evidence type="ECO:0000313" key="3">
    <source>
        <dbReference type="EMBL" id="KAJ6986710.1"/>
    </source>
</evidence>
<feature type="region of interest" description="Disordered" evidence="1">
    <location>
        <begin position="321"/>
        <end position="362"/>
    </location>
</feature>
<dbReference type="Pfam" id="PF05003">
    <property type="entry name" value="DUF668"/>
    <property type="match status" value="1"/>
</dbReference>
<dbReference type="InterPro" id="IPR011993">
    <property type="entry name" value="PH-like_dom_sf"/>
</dbReference>
<gene>
    <name evidence="3" type="ORF">NC653_020055</name>
</gene>
<dbReference type="GO" id="GO:0016787">
    <property type="term" value="F:hydrolase activity"/>
    <property type="evidence" value="ECO:0007669"/>
    <property type="project" value="UniProtKB-ARBA"/>
</dbReference>
<dbReference type="InterPro" id="IPR016130">
    <property type="entry name" value="Tyr_Pase_AS"/>
</dbReference>
<dbReference type="Pfam" id="PF06602">
    <property type="entry name" value="Myotub-related"/>
    <property type="match status" value="1"/>
</dbReference>
<dbReference type="InterPro" id="IPR010569">
    <property type="entry name" value="Myotubularin-like_Pase_dom"/>
</dbReference>
<reference evidence="3" key="1">
    <citation type="journal article" date="2023" name="Mol. Ecol. Resour.">
        <title>Chromosome-level genome assembly of a triploid poplar Populus alba 'Berolinensis'.</title>
        <authorList>
            <person name="Chen S."/>
            <person name="Yu Y."/>
            <person name="Wang X."/>
            <person name="Wang S."/>
            <person name="Zhang T."/>
            <person name="Zhou Y."/>
            <person name="He R."/>
            <person name="Meng N."/>
            <person name="Wang Y."/>
            <person name="Liu W."/>
            <person name="Liu Z."/>
            <person name="Liu J."/>
            <person name="Guo Q."/>
            <person name="Huang H."/>
            <person name="Sederoff R.R."/>
            <person name="Wang G."/>
            <person name="Qu G."/>
            <person name="Chen S."/>
        </authorList>
    </citation>
    <scope>NUCLEOTIDE SEQUENCE</scope>
    <source>
        <strain evidence="3">SC-2020</strain>
    </source>
</reference>
<name>A0AAD6MJZ8_9ROSI</name>
<dbReference type="PANTHER" id="PTHR31371">
    <property type="entry name" value="BNAC09G50660D PROTEIN"/>
    <property type="match status" value="1"/>
</dbReference>
<dbReference type="PROSITE" id="PS00383">
    <property type="entry name" value="TYR_PHOSPHATASE_1"/>
    <property type="match status" value="1"/>
</dbReference>
<dbReference type="GO" id="GO:0045927">
    <property type="term" value="P:positive regulation of growth"/>
    <property type="evidence" value="ECO:0007669"/>
    <property type="project" value="InterPro"/>
</dbReference>